<accession>A0ABM7WXN2</accession>
<protein>
    <recommendedName>
        <fullName evidence="4">Prepilin-type N-terminal cleavage/methylation domain-containing protein</fullName>
    </recommendedName>
</protein>
<evidence type="ECO:0008006" key="4">
    <source>
        <dbReference type="Google" id="ProtNLM"/>
    </source>
</evidence>
<sequence length="149" mass="15933">MTTRRRGQRGTTLLEAMIAMVVLLCGALGVIGINNLGLRLNDSARKMTRATAIAQDLVDNIALWPWGDARLTTGAHAEVDLTAGGAVFPGVPLAELQDGNDFQRSWTATYVDDADGDGTFDAVRVAVTVQWSTGSLTVYTTKLNPAELR</sequence>
<dbReference type="RefSeq" id="WP_248352643.1">
    <property type="nucleotide sequence ID" value="NZ_AP025591.1"/>
</dbReference>
<evidence type="ECO:0000256" key="1">
    <source>
        <dbReference type="SAM" id="Phobius"/>
    </source>
</evidence>
<dbReference type="Pfam" id="PF07963">
    <property type="entry name" value="N_methyl"/>
    <property type="match status" value="1"/>
</dbReference>
<dbReference type="InterPro" id="IPR012902">
    <property type="entry name" value="N_methyl_site"/>
</dbReference>
<dbReference type="Proteomes" id="UP001162891">
    <property type="component" value="Chromosome"/>
</dbReference>
<name>A0ABM7WXN2_9BACT</name>
<keyword evidence="1" id="KW-0812">Transmembrane</keyword>
<reference evidence="3" key="1">
    <citation type="journal article" date="2022" name="Int. J. Syst. Evol. Microbiol.">
        <title>Anaeromyxobacter oryzae sp. nov., Anaeromyxobacter diazotrophicus sp. nov. and Anaeromyxobacter paludicola sp. nov., isolated from paddy soils.</title>
        <authorList>
            <person name="Itoh H."/>
            <person name="Xu Z."/>
            <person name="Mise K."/>
            <person name="Masuda Y."/>
            <person name="Ushijima N."/>
            <person name="Hayakawa C."/>
            <person name="Shiratori Y."/>
            <person name="Senoo K."/>
        </authorList>
    </citation>
    <scope>NUCLEOTIDE SEQUENCE [LARGE SCALE GENOMIC DNA]</scope>
    <source>
        <strain evidence="3">Red232</strain>
    </source>
</reference>
<gene>
    <name evidence="2" type="ORF">AMOR_32760</name>
</gene>
<keyword evidence="1" id="KW-0472">Membrane</keyword>
<keyword evidence="1" id="KW-1133">Transmembrane helix</keyword>
<evidence type="ECO:0000313" key="3">
    <source>
        <dbReference type="Proteomes" id="UP001162891"/>
    </source>
</evidence>
<proteinExistence type="predicted"/>
<keyword evidence="3" id="KW-1185">Reference proteome</keyword>
<evidence type="ECO:0000313" key="2">
    <source>
        <dbReference type="EMBL" id="BDG04280.1"/>
    </source>
</evidence>
<feature type="transmembrane region" description="Helical" evidence="1">
    <location>
        <begin position="12"/>
        <end position="33"/>
    </location>
</feature>
<organism evidence="2 3">
    <name type="scientific">Anaeromyxobacter oryzae</name>
    <dbReference type="NCBI Taxonomy" id="2918170"/>
    <lineage>
        <taxon>Bacteria</taxon>
        <taxon>Pseudomonadati</taxon>
        <taxon>Myxococcota</taxon>
        <taxon>Myxococcia</taxon>
        <taxon>Myxococcales</taxon>
        <taxon>Cystobacterineae</taxon>
        <taxon>Anaeromyxobacteraceae</taxon>
        <taxon>Anaeromyxobacter</taxon>
    </lineage>
</organism>
<dbReference type="EMBL" id="AP025591">
    <property type="protein sequence ID" value="BDG04280.1"/>
    <property type="molecule type" value="Genomic_DNA"/>
</dbReference>